<evidence type="ECO:0000259" key="11">
    <source>
        <dbReference type="PROSITE" id="PS50071"/>
    </source>
</evidence>
<dbReference type="Gramene" id="C.cajan_26807.t">
    <property type="protein sequence ID" value="C.cajan_26807.t"/>
    <property type="gene ID" value="C.cajan_26807"/>
</dbReference>
<dbReference type="Gene3D" id="1.10.10.60">
    <property type="entry name" value="Homeodomain-like"/>
    <property type="match status" value="1"/>
</dbReference>
<keyword evidence="6 9" id="KW-0371">Homeobox</keyword>
<dbReference type="InterPro" id="IPR023393">
    <property type="entry name" value="START-like_dom_sf"/>
</dbReference>
<keyword evidence="5 9" id="KW-0238">DNA-binding</keyword>
<dbReference type="InterPro" id="IPR002913">
    <property type="entry name" value="START_lipid-bd_dom"/>
</dbReference>
<reference evidence="13" key="1">
    <citation type="journal article" date="2012" name="Nat. Biotechnol.">
        <title>Draft genome sequence of pigeonpea (Cajanus cajan), an orphan legume crop of resource-poor farmers.</title>
        <authorList>
            <person name="Varshney R.K."/>
            <person name="Chen W."/>
            <person name="Li Y."/>
            <person name="Bharti A.K."/>
            <person name="Saxena R.K."/>
            <person name="Schlueter J.A."/>
            <person name="Donoghue M.T."/>
            <person name="Azam S."/>
            <person name="Fan G."/>
            <person name="Whaley A.M."/>
            <person name="Farmer A.D."/>
            <person name="Sheridan J."/>
            <person name="Iwata A."/>
            <person name="Tuteja R."/>
            <person name="Penmetsa R.V."/>
            <person name="Wu W."/>
            <person name="Upadhyaya H.D."/>
            <person name="Yang S.P."/>
            <person name="Shah T."/>
            <person name="Saxena K.B."/>
            <person name="Michael T."/>
            <person name="McCombie W.R."/>
            <person name="Yang B."/>
            <person name="Zhang G."/>
            <person name="Yang H."/>
            <person name="Wang J."/>
            <person name="Spillane C."/>
            <person name="Cook D.R."/>
            <person name="May G.D."/>
            <person name="Xu X."/>
            <person name="Jackson S.A."/>
        </authorList>
    </citation>
    <scope>NUCLEOTIDE SEQUENCE [LARGE SCALE GENOMIC DNA]</scope>
</reference>
<dbReference type="Pfam" id="PF00046">
    <property type="entry name" value="Homeodomain"/>
    <property type="match status" value="1"/>
</dbReference>
<accession>A0A151S696</accession>
<dbReference type="CDD" id="cd00086">
    <property type="entry name" value="homeodomain"/>
    <property type="match status" value="1"/>
</dbReference>
<sequence>MRPSTSSGSTLGQQCVNNYRHRHNPDKIARLEEIFNECAHPDESRRRQISEELGLDAKQVKFWFQNKKTQLKTLNERLDNHVLRLDNARLQSENHRMSETLKNLLCVPCGGQVMGVEERELSLQILRAQNFLLNTEASKLSYLIDSLMMLLPPFPSSHDTSQGSLQNQMPGIPVQNQFIPSQDHHIHAQNQLVPPHDHHIHACASHQYTPVVTTPAIDQNIPAHHPDIHHLTSSSDYNIPGLSTTLAQNIPTLISTCKQNNNIPVVEQEIQEPNHGIINILSLTLDQDMPPLGRDIPAINQYNMPHLDLDAIVEIRNNDMLMRQSTNTEDALMLQIANNAMEELMKLLSMNEPFWFRSLHDGKFILQHESYQKTFPWSDCLRAGPHSRIESSKDLRVVSMSGTQLVEMFLNSDKWVDLFPTIVKKAQTIQVFESGLLGNRNGALQLMNAEMHILSHLVPTREFLFLRYCKQIEAGVWVIGDVSLDSSKYKTSVSQAWRLPSGCLIQEMTQGLCRVSWVEHVNVDDNIQTHEIFKDIIHNNAYGAERWVSTLERMCERFACASVETIPSYEAGGVIRSLEGRKSIIKLAHRMVKTFCGNLDMQGDTNFPHLTKMNDDGIRLSVHVNNTKPNAPKGMILGAATTFRLPFSPQNVFDYLIDNKERPKWDVLCCGNEGCEIQRISTGINPGNYISIMQSFIPRENNIMILQESYVDALGSMLVYAPFDTEIMNGQSNVPEGQDGQIDKSAGSLVTLMFQLLASSPSKLGMVDIEFVGVVKTLVTSTVEKIKVALNCTNLK</sequence>
<keyword evidence="8 9" id="KW-0539">Nucleus</keyword>
<keyword evidence="4" id="KW-0175">Coiled coil</keyword>
<dbReference type="PROSITE" id="PS00027">
    <property type="entry name" value="HOMEOBOX_1"/>
    <property type="match status" value="1"/>
</dbReference>
<dbReference type="EMBL" id="KQ483458">
    <property type="protein sequence ID" value="KYP50288.1"/>
    <property type="molecule type" value="Genomic_DNA"/>
</dbReference>
<evidence type="ECO:0000256" key="3">
    <source>
        <dbReference type="ARBA" id="ARBA00023015"/>
    </source>
</evidence>
<dbReference type="Proteomes" id="UP000075243">
    <property type="component" value="Unassembled WGS sequence"/>
</dbReference>
<feature type="domain" description="START" evidence="12">
    <location>
        <begin position="326"/>
        <end position="560"/>
    </location>
</feature>
<evidence type="ECO:0000259" key="12">
    <source>
        <dbReference type="PROSITE" id="PS50848"/>
    </source>
</evidence>
<comment type="subcellular location">
    <subcellularLocation>
        <location evidence="1 9 10">Nucleus</location>
    </subcellularLocation>
</comment>
<dbReference type="OMA" id="ERMCERF"/>
<dbReference type="SUPFAM" id="SSF46689">
    <property type="entry name" value="Homeodomain-like"/>
    <property type="match status" value="1"/>
</dbReference>
<evidence type="ECO:0000256" key="1">
    <source>
        <dbReference type="ARBA" id="ARBA00004123"/>
    </source>
</evidence>
<organism evidence="13 14">
    <name type="scientific">Cajanus cajan</name>
    <name type="common">Pigeon pea</name>
    <name type="synonym">Cajanus indicus</name>
    <dbReference type="NCBI Taxonomy" id="3821"/>
    <lineage>
        <taxon>Eukaryota</taxon>
        <taxon>Viridiplantae</taxon>
        <taxon>Streptophyta</taxon>
        <taxon>Embryophyta</taxon>
        <taxon>Tracheophyta</taxon>
        <taxon>Spermatophyta</taxon>
        <taxon>Magnoliopsida</taxon>
        <taxon>eudicotyledons</taxon>
        <taxon>Gunneridae</taxon>
        <taxon>Pentapetalae</taxon>
        <taxon>rosids</taxon>
        <taxon>fabids</taxon>
        <taxon>Fabales</taxon>
        <taxon>Fabaceae</taxon>
        <taxon>Papilionoideae</taxon>
        <taxon>50 kb inversion clade</taxon>
        <taxon>NPAAA clade</taxon>
        <taxon>indigoferoid/millettioid clade</taxon>
        <taxon>Phaseoleae</taxon>
        <taxon>Cajanus</taxon>
    </lineage>
</organism>
<feature type="DNA-binding region" description="Homeobox" evidence="9">
    <location>
        <begin position="16"/>
        <end position="75"/>
    </location>
</feature>
<name>A0A151S696_CAJCA</name>
<evidence type="ECO:0000256" key="9">
    <source>
        <dbReference type="PROSITE-ProRule" id="PRU00108"/>
    </source>
</evidence>
<dbReference type="PANTHER" id="PTHR45654:SF9">
    <property type="entry name" value="HOMEOBOX-LEUCINE ZIPPER PROTEIN HDG10-RELATED"/>
    <property type="match status" value="1"/>
</dbReference>
<dbReference type="SMART" id="SM00389">
    <property type="entry name" value="HOX"/>
    <property type="match status" value="1"/>
</dbReference>
<evidence type="ECO:0000313" key="14">
    <source>
        <dbReference type="Proteomes" id="UP000075243"/>
    </source>
</evidence>
<dbReference type="InterPro" id="IPR042160">
    <property type="entry name" value="HD-Zip_IV"/>
</dbReference>
<dbReference type="CDD" id="cd08875">
    <property type="entry name" value="START_ArGLABRA2_like"/>
    <property type="match status" value="1"/>
</dbReference>
<dbReference type="InterPro" id="IPR009057">
    <property type="entry name" value="Homeodomain-like_sf"/>
</dbReference>
<evidence type="ECO:0000256" key="10">
    <source>
        <dbReference type="RuleBase" id="RU000682"/>
    </source>
</evidence>
<dbReference type="InterPro" id="IPR057993">
    <property type="entry name" value="HD-Zip_IV_C"/>
</dbReference>
<protein>
    <submittedName>
        <fullName evidence="13">Homeobox-leucine zipper protein HDG12</fullName>
    </submittedName>
</protein>
<comment type="similarity">
    <text evidence="2">Belongs to the HD-ZIP homeobox family. Class IV subfamily.</text>
</comment>
<dbReference type="InterPro" id="IPR017970">
    <property type="entry name" value="Homeobox_CS"/>
</dbReference>
<gene>
    <name evidence="13" type="ORF">KK1_027996</name>
</gene>
<dbReference type="Gene3D" id="3.30.530.20">
    <property type="match status" value="1"/>
</dbReference>
<dbReference type="GO" id="GO:0003677">
    <property type="term" value="F:DNA binding"/>
    <property type="evidence" value="ECO:0007669"/>
    <property type="project" value="UniProtKB-UniRule"/>
</dbReference>
<evidence type="ECO:0000256" key="5">
    <source>
        <dbReference type="ARBA" id="ARBA00023125"/>
    </source>
</evidence>
<dbReference type="GO" id="GO:0005634">
    <property type="term" value="C:nucleus"/>
    <property type="evidence" value="ECO:0007669"/>
    <property type="project" value="UniProtKB-SubCell"/>
</dbReference>
<dbReference type="InterPro" id="IPR001356">
    <property type="entry name" value="HD"/>
</dbReference>
<dbReference type="GO" id="GO:0008289">
    <property type="term" value="F:lipid binding"/>
    <property type="evidence" value="ECO:0007669"/>
    <property type="project" value="InterPro"/>
</dbReference>
<evidence type="ECO:0000256" key="7">
    <source>
        <dbReference type="ARBA" id="ARBA00023163"/>
    </source>
</evidence>
<evidence type="ECO:0000256" key="6">
    <source>
        <dbReference type="ARBA" id="ARBA00023155"/>
    </source>
</evidence>
<dbReference type="Pfam" id="PF01852">
    <property type="entry name" value="START"/>
    <property type="match status" value="1"/>
</dbReference>
<dbReference type="Pfam" id="PF25797">
    <property type="entry name" value="PDF2_C"/>
    <property type="match status" value="2"/>
</dbReference>
<evidence type="ECO:0000256" key="8">
    <source>
        <dbReference type="ARBA" id="ARBA00023242"/>
    </source>
</evidence>
<proteinExistence type="inferred from homology"/>
<dbReference type="SMART" id="SM00234">
    <property type="entry name" value="START"/>
    <property type="match status" value="1"/>
</dbReference>
<dbReference type="PROSITE" id="PS50071">
    <property type="entry name" value="HOMEOBOX_2"/>
    <property type="match status" value="1"/>
</dbReference>
<dbReference type="PANTHER" id="PTHR45654">
    <property type="entry name" value="HOMEOBOX-LEUCINE ZIPPER PROTEIN MERISTEM L1"/>
    <property type="match status" value="1"/>
</dbReference>
<dbReference type="GO" id="GO:0000981">
    <property type="term" value="F:DNA-binding transcription factor activity, RNA polymerase II-specific"/>
    <property type="evidence" value="ECO:0007669"/>
    <property type="project" value="InterPro"/>
</dbReference>
<evidence type="ECO:0000256" key="2">
    <source>
        <dbReference type="ARBA" id="ARBA00006789"/>
    </source>
</evidence>
<dbReference type="SUPFAM" id="SSF55961">
    <property type="entry name" value="Bet v1-like"/>
    <property type="match status" value="2"/>
</dbReference>
<keyword evidence="7" id="KW-0804">Transcription</keyword>
<dbReference type="PROSITE" id="PS50848">
    <property type="entry name" value="START"/>
    <property type="match status" value="1"/>
</dbReference>
<dbReference type="AlphaFoldDB" id="A0A151S696"/>
<evidence type="ECO:0000313" key="13">
    <source>
        <dbReference type="EMBL" id="KYP50288.1"/>
    </source>
</evidence>
<evidence type="ECO:0000256" key="4">
    <source>
        <dbReference type="ARBA" id="ARBA00023054"/>
    </source>
</evidence>
<keyword evidence="3" id="KW-0805">Transcription regulation</keyword>
<keyword evidence="14" id="KW-1185">Reference proteome</keyword>
<feature type="domain" description="Homeobox" evidence="11">
    <location>
        <begin position="14"/>
        <end position="74"/>
    </location>
</feature>